<dbReference type="PANTHER" id="PTHR43155:SF2">
    <property type="entry name" value="CYCLIC DI-GMP PHOSPHODIESTERASE PA4108"/>
    <property type="match status" value="1"/>
</dbReference>
<name>A0A368XIX1_9BACI</name>
<keyword evidence="2" id="KW-0808">Transferase</keyword>
<sequence length="365" mass="41071">MRLIATRSITEGTELAKAVLNDHGKVLIQRDVKLTKNMVKRLIELGVTYVYIKEKDTEDILVSPPIPEEMRIEALHSIRDSFNVLRKNDLVKSSYILEKTTQNFTSMVDNIFNEVKNREDVLSFLSDILISDDYVYTHSLNVTIYAIALATELKLPKKQIEQIGLGSMLHDIGKVFTPEEILTKPGRLTDIEFEVIKGHTVDGFNFLRKTNTIPLLVAHCAYQHHERLDGSGYPRGIKGDEIHPYGQILGISDVFDAVTSNRVYRDAMLPHQGLEILYAGSGTLFNKDYVESFRKTVALYPNGITVELSDGRTAIVVSQNPLLLERPVVRIIAEKGEKVKPYDINLANTLDIMITSCSQLTALNV</sequence>
<dbReference type="SUPFAM" id="SSF109604">
    <property type="entry name" value="HD-domain/PDEase-like"/>
    <property type="match status" value="1"/>
</dbReference>
<comment type="caution">
    <text evidence="2">The sequence shown here is derived from an EMBL/GenBank/DDBJ whole genome shotgun (WGS) entry which is preliminary data.</text>
</comment>
<proteinExistence type="predicted"/>
<dbReference type="Proteomes" id="UP000252585">
    <property type="component" value="Unassembled WGS sequence"/>
</dbReference>
<dbReference type="InterPro" id="IPR006675">
    <property type="entry name" value="HDIG_dom"/>
</dbReference>
<dbReference type="EMBL" id="QPJJ01000008">
    <property type="protein sequence ID" value="RCW66968.1"/>
    <property type="molecule type" value="Genomic_DNA"/>
</dbReference>
<dbReference type="Pfam" id="PF13487">
    <property type="entry name" value="HD_5"/>
    <property type="match status" value="1"/>
</dbReference>
<feature type="domain" description="HD-GYP" evidence="1">
    <location>
        <begin position="113"/>
        <end position="309"/>
    </location>
</feature>
<dbReference type="GO" id="GO:0016740">
    <property type="term" value="F:transferase activity"/>
    <property type="evidence" value="ECO:0007669"/>
    <property type="project" value="UniProtKB-KW"/>
</dbReference>
<dbReference type="PANTHER" id="PTHR43155">
    <property type="entry name" value="CYCLIC DI-GMP PHOSPHODIESTERASE PA4108-RELATED"/>
    <property type="match status" value="1"/>
</dbReference>
<dbReference type="SMART" id="SM00471">
    <property type="entry name" value="HDc"/>
    <property type="match status" value="1"/>
</dbReference>
<gene>
    <name evidence="2" type="ORF">DFR57_10864</name>
</gene>
<dbReference type="AlphaFoldDB" id="A0A368XIX1"/>
<dbReference type="InterPro" id="IPR037522">
    <property type="entry name" value="HD_GYP_dom"/>
</dbReference>
<keyword evidence="3" id="KW-1185">Reference proteome</keyword>
<protein>
    <submittedName>
        <fullName evidence="2">Putative nucleotidyltransferase with HDIG domain</fullName>
    </submittedName>
</protein>
<organism evidence="2 3">
    <name type="scientific">Saliterribacillus persicus</name>
    <dbReference type="NCBI Taxonomy" id="930114"/>
    <lineage>
        <taxon>Bacteria</taxon>
        <taxon>Bacillati</taxon>
        <taxon>Bacillota</taxon>
        <taxon>Bacilli</taxon>
        <taxon>Bacillales</taxon>
        <taxon>Bacillaceae</taxon>
        <taxon>Saliterribacillus</taxon>
    </lineage>
</organism>
<dbReference type="Gene3D" id="1.10.3210.10">
    <property type="entry name" value="Hypothetical protein af1432"/>
    <property type="match status" value="1"/>
</dbReference>
<dbReference type="OrthoDB" id="9759601at2"/>
<accession>A0A368XIX1</accession>
<dbReference type="RefSeq" id="WP_114353117.1">
    <property type="nucleotide sequence ID" value="NZ_QPJJ01000008.1"/>
</dbReference>
<evidence type="ECO:0000313" key="2">
    <source>
        <dbReference type="EMBL" id="RCW66968.1"/>
    </source>
</evidence>
<evidence type="ECO:0000259" key="1">
    <source>
        <dbReference type="PROSITE" id="PS51832"/>
    </source>
</evidence>
<dbReference type="InterPro" id="IPR003607">
    <property type="entry name" value="HD/PDEase_dom"/>
</dbReference>
<evidence type="ECO:0000313" key="3">
    <source>
        <dbReference type="Proteomes" id="UP000252585"/>
    </source>
</evidence>
<dbReference type="CDD" id="cd00077">
    <property type="entry name" value="HDc"/>
    <property type="match status" value="1"/>
</dbReference>
<dbReference type="PROSITE" id="PS51832">
    <property type="entry name" value="HD_GYP"/>
    <property type="match status" value="1"/>
</dbReference>
<dbReference type="NCBIfam" id="TIGR00277">
    <property type="entry name" value="HDIG"/>
    <property type="match status" value="1"/>
</dbReference>
<reference evidence="2 3" key="1">
    <citation type="submission" date="2018-07" db="EMBL/GenBank/DDBJ databases">
        <title>Genomic Encyclopedia of Type Strains, Phase IV (KMG-IV): sequencing the most valuable type-strain genomes for metagenomic binning, comparative biology and taxonomic classification.</title>
        <authorList>
            <person name="Goeker M."/>
        </authorList>
    </citation>
    <scope>NUCLEOTIDE SEQUENCE [LARGE SCALE GENOMIC DNA]</scope>
    <source>
        <strain evidence="2 3">DSM 27696</strain>
    </source>
</reference>